<dbReference type="RefSeq" id="WP_093614341.1">
    <property type="nucleotide sequence ID" value="NZ_BOMT01000037.1"/>
</dbReference>
<dbReference type="Gene3D" id="2.60.40.10">
    <property type="entry name" value="Immunoglobulins"/>
    <property type="match status" value="4"/>
</dbReference>
<name>A0A1I2FEP0_9ACTN</name>
<dbReference type="GO" id="GO:0005975">
    <property type="term" value="P:carbohydrate metabolic process"/>
    <property type="evidence" value="ECO:0007669"/>
    <property type="project" value="UniProtKB-ARBA"/>
</dbReference>
<protein>
    <submittedName>
        <fullName evidence="3">Ig-like domain (Group 3)</fullName>
    </submittedName>
</protein>
<proteinExistence type="predicted"/>
<keyword evidence="4" id="KW-1185">Reference proteome</keyword>
<dbReference type="Proteomes" id="UP000199645">
    <property type="component" value="Unassembled WGS sequence"/>
</dbReference>
<evidence type="ECO:0000313" key="4">
    <source>
        <dbReference type="Proteomes" id="UP000199645"/>
    </source>
</evidence>
<dbReference type="STRING" id="35752.SAMN05421541_105351"/>
<feature type="domain" description="Ig-like" evidence="2">
    <location>
        <begin position="373"/>
        <end position="400"/>
    </location>
</feature>
<dbReference type="InterPro" id="IPR022038">
    <property type="entry name" value="Ig-like_bact"/>
</dbReference>
<sequence>MRRTSRGAVALLTLAAALTAGPAATPAYAVESPVIDFGLSAGQYVNKTVVITPTIAEDSDVSRVVLYADDKQVTADNVAPWSLSWNTLGSFDGDWRLQLGVIDSAGVETRSETVTVTVINRGAVAYFPWPDSLQRSIGNTFTGVKEFDLSVSPHTKLDAVTRVDLLLNDRVIDSATAAPWTVTWDTTGPDGLVTLRTKTYDILGNVGTSKVYAYVDRTPPSLDVGYDEVDGYVNRNGRIYIGSEDPSAVDRVELWVNGKLISTDRSICCNGLGAIALPFDRTAVNGPATMTVRSYDEIGNMAEHTRTVTVDNDGPAVTFTPAANALVRGTFTTALTSAKDATGITYLSGYINDLVYTHRAPWSVRIDTRHVADGRRTLRIDVQDKAGNVTTVQRPITVDNTAPAITITKAPKNKAKVTKTFKITSAASDRYGIARVQLLVNGKVVATDTKAAYGFTVNPKKYGKKFTVQLRAYDKAGNVKYTGKRTYRR</sequence>
<gene>
    <name evidence="3" type="ORF">SAMN05421541_105351</name>
</gene>
<evidence type="ECO:0000313" key="3">
    <source>
        <dbReference type="EMBL" id="SFF03882.1"/>
    </source>
</evidence>
<dbReference type="Pfam" id="PF17957">
    <property type="entry name" value="Big_7"/>
    <property type="match status" value="3"/>
</dbReference>
<evidence type="ECO:0000259" key="2">
    <source>
        <dbReference type="Pfam" id="PF12245"/>
    </source>
</evidence>
<keyword evidence="1" id="KW-0732">Signal</keyword>
<organism evidence="3 4">
    <name type="scientific">Actinoplanes philippinensis</name>
    <dbReference type="NCBI Taxonomy" id="35752"/>
    <lineage>
        <taxon>Bacteria</taxon>
        <taxon>Bacillati</taxon>
        <taxon>Actinomycetota</taxon>
        <taxon>Actinomycetes</taxon>
        <taxon>Micromonosporales</taxon>
        <taxon>Micromonosporaceae</taxon>
        <taxon>Actinoplanes</taxon>
    </lineage>
</organism>
<dbReference type="Pfam" id="PF12245">
    <property type="entry name" value="Big_3_2"/>
    <property type="match status" value="1"/>
</dbReference>
<dbReference type="EMBL" id="FONV01000005">
    <property type="protein sequence ID" value="SFF03882.1"/>
    <property type="molecule type" value="Genomic_DNA"/>
</dbReference>
<accession>A0A1I2FEP0</accession>
<feature type="signal peptide" evidence="1">
    <location>
        <begin position="1"/>
        <end position="29"/>
    </location>
</feature>
<reference evidence="3 4" key="1">
    <citation type="submission" date="2016-10" db="EMBL/GenBank/DDBJ databases">
        <authorList>
            <person name="de Groot N.N."/>
        </authorList>
    </citation>
    <scope>NUCLEOTIDE SEQUENCE [LARGE SCALE GENOMIC DNA]</scope>
    <source>
        <strain evidence="3 4">DSM 43019</strain>
    </source>
</reference>
<feature type="chain" id="PRO_5011641176" evidence="1">
    <location>
        <begin position="30"/>
        <end position="489"/>
    </location>
</feature>
<dbReference type="InterPro" id="IPR013783">
    <property type="entry name" value="Ig-like_fold"/>
</dbReference>
<evidence type="ECO:0000256" key="1">
    <source>
        <dbReference type="SAM" id="SignalP"/>
    </source>
</evidence>
<dbReference type="AlphaFoldDB" id="A0A1I2FEP0"/>
<dbReference type="OrthoDB" id="3283596at2"/>